<gene>
    <name evidence="2" type="ORF">I9080_001192</name>
</gene>
<sequence>MYRLVSLLSMILRTFMFSNPFTRYFELALANSIFSTTSTVFAEYFNFTVGGGVLCLICYPLVGIVYDRGEAPAIGSILYLVAVLVNSQILVWISNSMIEFNIKELFLKFFFLIFLQVIVLKIIRYFKDCFQLKYLY</sequence>
<reference evidence="2" key="2">
    <citation type="submission" date="2020-07" db="EMBL/GenBank/DDBJ databases">
        <authorList>
            <consortium name="NCBI Pathogen Detection Project"/>
        </authorList>
    </citation>
    <scope>NUCLEOTIDE SEQUENCE</scope>
    <source>
        <strain evidence="2">C8</strain>
    </source>
</reference>
<dbReference type="RefSeq" id="WP_395271742.1">
    <property type="nucleotide sequence ID" value="NZ_JBIOCJ010000017.1"/>
</dbReference>
<proteinExistence type="predicted"/>
<evidence type="ECO:0000313" key="3">
    <source>
        <dbReference type="Proteomes" id="UP000859547"/>
    </source>
</evidence>
<dbReference type="EMBL" id="DACTCB010000004">
    <property type="protein sequence ID" value="HAT4307408.1"/>
    <property type="molecule type" value="Genomic_DNA"/>
</dbReference>
<keyword evidence="1" id="KW-1133">Transmembrane helix</keyword>
<keyword evidence="1" id="KW-0472">Membrane</keyword>
<dbReference type="AlphaFoldDB" id="A0A8H9QWE8"/>
<comment type="caution">
    <text evidence="2">The sequence shown here is derived from an EMBL/GenBank/DDBJ whole genome shotgun (WGS) entry which is preliminary data.</text>
</comment>
<evidence type="ECO:0000256" key="1">
    <source>
        <dbReference type="SAM" id="Phobius"/>
    </source>
</evidence>
<feature type="transmembrane region" description="Helical" evidence="1">
    <location>
        <begin position="73"/>
        <end position="93"/>
    </location>
</feature>
<protein>
    <submittedName>
        <fullName evidence="2">Uncharacterized protein</fullName>
    </submittedName>
</protein>
<dbReference type="Proteomes" id="UP000859547">
    <property type="component" value="Unassembled WGS sequence"/>
</dbReference>
<evidence type="ECO:0000313" key="2">
    <source>
        <dbReference type="EMBL" id="HAT4307408.1"/>
    </source>
</evidence>
<organism evidence="2 3">
    <name type="scientific">Clostridium perfringens</name>
    <dbReference type="NCBI Taxonomy" id="1502"/>
    <lineage>
        <taxon>Bacteria</taxon>
        <taxon>Bacillati</taxon>
        <taxon>Bacillota</taxon>
        <taxon>Clostridia</taxon>
        <taxon>Eubacteriales</taxon>
        <taxon>Clostridiaceae</taxon>
        <taxon>Clostridium</taxon>
    </lineage>
</organism>
<accession>A0A8H9QWE8</accession>
<name>A0A8H9QWE8_CLOPF</name>
<reference evidence="2" key="1">
    <citation type="journal article" date="2018" name="Genome Biol.">
        <title>SKESA: strategic k-mer extension for scrupulous assemblies.</title>
        <authorList>
            <person name="Souvorov A."/>
            <person name="Agarwala R."/>
            <person name="Lipman D.J."/>
        </authorList>
    </citation>
    <scope>NUCLEOTIDE SEQUENCE</scope>
    <source>
        <strain evidence="2">C8</strain>
    </source>
</reference>
<feature type="transmembrane region" description="Helical" evidence="1">
    <location>
        <begin position="46"/>
        <end position="66"/>
    </location>
</feature>
<feature type="transmembrane region" description="Helical" evidence="1">
    <location>
        <begin position="105"/>
        <end position="123"/>
    </location>
</feature>
<keyword evidence="1" id="KW-0812">Transmembrane</keyword>